<reference evidence="2" key="1">
    <citation type="journal article" date="2019" name="Microbiol. Resour. Announc.">
        <title>Complete Genome Sequence of Halomonas olivaria, a Moderately Halophilic Bacterium Isolated from Olive Processing Effluents, Obtained by Nanopore Sequencing.</title>
        <authorList>
            <person name="Nagata S."/>
            <person name="Ii K.M."/>
            <person name="Tsukimi T."/>
            <person name="Miura M.C."/>
            <person name="Galipon J."/>
            <person name="Arakawa K."/>
        </authorList>
    </citation>
    <scope>NUCLEOTIDE SEQUENCE [LARGE SCALE GENOMIC DNA]</scope>
    <source>
        <strain evidence="2">TYRC17</strain>
    </source>
</reference>
<dbReference type="EMBL" id="AP019416">
    <property type="protein sequence ID" value="BBI49511.1"/>
    <property type="molecule type" value="Genomic_DNA"/>
</dbReference>
<name>A0ABM7GG03_9GAMM</name>
<keyword evidence="2" id="KW-1185">Reference proteome</keyword>
<protein>
    <submittedName>
        <fullName evidence="1">Uncharacterized protein</fullName>
    </submittedName>
</protein>
<evidence type="ECO:0000313" key="2">
    <source>
        <dbReference type="Proteomes" id="UP000289555"/>
    </source>
</evidence>
<dbReference type="Proteomes" id="UP000289555">
    <property type="component" value="Chromosome"/>
</dbReference>
<proteinExistence type="predicted"/>
<accession>A0ABM7GG03</accession>
<evidence type="ECO:0000313" key="1">
    <source>
        <dbReference type="EMBL" id="BBI49511.1"/>
    </source>
</evidence>
<gene>
    <name evidence="1" type="ORF">HORIV_19320</name>
</gene>
<organism evidence="1 2">
    <name type="scientific">Vreelandella olivaria</name>
    <dbReference type="NCBI Taxonomy" id="390919"/>
    <lineage>
        <taxon>Bacteria</taxon>
        <taxon>Pseudomonadati</taxon>
        <taxon>Pseudomonadota</taxon>
        <taxon>Gammaproteobacteria</taxon>
        <taxon>Oceanospirillales</taxon>
        <taxon>Halomonadaceae</taxon>
        <taxon>Vreelandella</taxon>
    </lineage>
</organism>
<sequence>MATVINGMKLKNMLGKINTHNANVVHGWILFQDAVSVLRTLDEVLLHLGTEGRIHPISHNGHRYPFTLSGWQPE</sequence>